<dbReference type="Proteomes" id="UP000237684">
    <property type="component" value="Unassembled WGS sequence"/>
</dbReference>
<comment type="function">
    <text evidence="2">Binds to DNA and alters its conformation. May be involved in regulation of gene expression, nucleoid organization and DNA protection.</text>
</comment>
<dbReference type="GO" id="GO:0003677">
    <property type="term" value="F:DNA binding"/>
    <property type="evidence" value="ECO:0007669"/>
    <property type="project" value="UniProtKB-UniRule"/>
</dbReference>
<name>A0A2S8SSX8_9BACT</name>
<dbReference type="Gene3D" id="3.30.1310.10">
    <property type="entry name" value="Nucleoid-associated protein YbaB-like domain"/>
    <property type="match status" value="1"/>
</dbReference>
<comment type="subunit">
    <text evidence="2">Homodimer.</text>
</comment>
<dbReference type="InParanoid" id="A0A2S8SSX8"/>
<keyword evidence="1 2" id="KW-0238">DNA-binding</keyword>
<dbReference type="AlphaFoldDB" id="A0A2S8SSX8"/>
<dbReference type="EMBL" id="NIGF01000008">
    <property type="protein sequence ID" value="PQV63849.1"/>
    <property type="molecule type" value="Genomic_DNA"/>
</dbReference>
<dbReference type="PANTHER" id="PTHR33449:SF1">
    <property type="entry name" value="NUCLEOID-ASSOCIATED PROTEIN YBAB"/>
    <property type="match status" value="1"/>
</dbReference>
<keyword evidence="3" id="KW-0175">Coiled coil</keyword>
<protein>
    <recommendedName>
        <fullName evidence="2">Nucleoid-associated protein B1R32_10853</fullName>
    </recommendedName>
</protein>
<keyword evidence="2" id="KW-0963">Cytoplasm</keyword>
<feature type="coiled-coil region" evidence="3">
    <location>
        <begin position="8"/>
        <end position="35"/>
    </location>
</feature>
<dbReference type="SUPFAM" id="SSF82607">
    <property type="entry name" value="YbaB-like"/>
    <property type="match status" value="1"/>
</dbReference>
<accession>A0A2S8SSX8</accession>
<dbReference type="InterPro" id="IPR036894">
    <property type="entry name" value="YbaB-like_sf"/>
</dbReference>
<dbReference type="NCBIfam" id="TIGR00103">
    <property type="entry name" value="DNA_YbaB_EbfC"/>
    <property type="match status" value="1"/>
</dbReference>
<dbReference type="OrthoDB" id="9795263at2"/>
<reference evidence="4 5" key="1">
    <citation type="journal article" date="2018" name="Syst. Appl. Microbiol.">
        <title>Abditibacterium utsteinense sp. nov., the first cultivated member of candidate phylum FBP, isolated from ice-free Antarctic soil samples.</title>
        <authorList>
            <person name="Tahon G."/>
            <person name="Tytgat B."/>
            <person name="Lebbe L."/>
            <person name="Carlier A."/>
            <person name="Willems A."/>
        </authorList>
    </citation>
    <scope>NUCLEOTIDE SEQUENCE [LARGE SCALE GENOMIC DNA]</scope>
    <source>
        <strain evidence="4 5">LMG 29911</strain>
    </source>
</reference>
<evidence type="ECO:0000313" key="5">
    <source>
        <dbReference type="Proteomes" id="UP000237684"/>
    </source>
</evidence>
<dbReference type="InterPro" id="IPR004401">
    <property type="entry name" value="YbaB/EbfC"/>
</dbReference>
<dbReference type="GO" id="GO:0043590">
    <property type="term" value="C:bacterial nucleoid"/>
    <property type="evidence" value="ECO:0007669"/>
    <property type="project" value="UniProtKB-UniRule"/>
</dbReference>
<organism evidence="4 5">
    <name type="scientific">Abditibacterium utsteinense</name>
    <dbReference type="NCBI Taxonomy" id="1960156"/>
    <lineage>
        <taxon>Bacteria</taxon>
        <taxon>Pseudomonadati</taxon>
        <taxon>Abditibacteriota</taxon>
        <taxon>Abditibacteriia</taxon>
        <taxon>Abditibacteriales</taxon>
        <taxon>Abditibacteriaceae</taxon>
        <taxon>Abditibacterium</taxon>
    </lineage>
</organism>
<comment type="caution">
    <text evidence="4">The sequence shown here is derived from an EMBL/GenBank/DDBJ whole genome shotgun (WGS) entry which is preliminary data.</text>
</comment>
<keyword evidence="5" id="KW-1185">Reference proteome</keyword>
<dbReference type="FunCoup" id="A0A2S8SSX8">
    <property type="interactions" value="244"/>
</dbReference>
<evidence type="ECO:0000256" key="3">
    <source>
        <dbReference type="SAM" id="Coils"/>
    </source>
</evidence>
<evidence type="ECO:0000256" key="1">
    <source>
        <dbReference type="ARBA" id="ARBA00023125"/>
    </source>
</evidence>
<dbReference type="Pfam" id="PF02575">
    <property type="entry name" value="YbaB_DNA_bd"/>
    <property type="match status" value="1"/>
</dbReference>
<sequence>MLPNIPGLGNLQKQMQKMQEDMARLQLELDDDRLDSASGGGMVKVTTNGKGEVLEVKIAPEVVDPSDVEMLQDLIVSAMRDAIAKAEAHRTEKMNGVTGGVMGSLPKGLF</sequence>
<proteinExistence type="inferred from homology"/>
<comment type="subcellular location">
    <subcellularLocation>
        <location evidence="2">Cytoplasm</location>
        <location evidence="2">Nucleoid</location>
    </subcellularLocation>
</comment>
<dbReference type="GO" id="GO:0005829">
    <property type="term" value="C:cytosol"/>
    <property type="evidence" value="ECO:0007669"/>
    <property type="project" value="TreeGrafter"/>
</dbReference>
<dbReference type="PANTHER" id="PTHR33449">
    <property type="entry name" value="NUCLEOID-ASSOCIATED PROTEIN YBAB"/>
    <property type="match status" value="1"/>
</dbReference>
<dbReference type="RefSeq" id="WP_105483692.1">
    <property type="nucleotide sequence ID" value="NZ_NIGF01000008.1"/>
</dbReference>
<evidence type="ECO:0000313" key="4">
    <source>
        <dbReference type="EMBL" id="PQV63849.1"/>
    </source>
</evidence>
<dbReference type="PIRSF" id="PIRSF004555">
    <property type="entry name" value="UCP004555"/>
    <property type="match status" value="1"/>
</dbReference>
<comment type="similarity">
    <text evidence="2">Belongs to the YbaB/EbfC family.</text>
</comment>
<evidence type="ECO:0000256" key="2">
    <source>
        <dbReference type="HAMAP-Rule" id="MF_00274"/>
    </source>
</evidence>
<dbReference type="HAMAP" id="MF_00274">
    <property type="entry name" value="DNA_YbaB_EbfC"/>
    <property type="match status" value="1"/>
</dbReference>
<gene>
    <name evidence="4" type="ORF">B1R32_10853</name>
</gene>